<sequence>MSNCCGGVQEVSRIVYACGGCADVGEVSDQVCRKLRREGFAQASMSCITGIAAHMQPFIDTAKKASQVIVIDGCPVLCAKKVLEHVDISPVSYVLTQMGLEKGKTEVTSQVVNDISEKIKADLTGSK</sequence>
<dbReference type="AlphaFoldDB" id="A0A1W1ZB50"/>
<dbReference type="Proteomes" id="UP000192738">
    <property type="component" value="Unassembled WGS sequence"/>
</dbReference>
<proteinExistence type="predicted"/>
<accession>A0A1W1ZB50</accession>
<organism evidence="1 2">
    <name type="scientific">Sporomusa malonica</name>
    <dbReference type="NCBI Taxonomy" id="112901"/>
    <lineage>
        <taxon>Bacteria</taxon>
        <taxon>Bacillati</taxon>
        <taxon>Bacillota</taxon>
        <taxon>Negativicutes</taxon>
        <taxon>Selenomonadales</taxon>
        <taxon>Sporomusaceae</taxon>
        <taxon>Sporomusa</taxon>
    </lineage>
</organism>
<name>A0A1W1ZB50_9FIRM</name>
<dbReference type="STRING" id="112901.SAMN04488500_103138"/>
<dbReference type="InterPro" id="IPR014958">
    <property type="entry name" value="DGC"/>
</dbReference>
<dbReference type="OrthoDB" id="1682385at2"/>
<evidence type="ECO:0000313" key="1">
    <source>
        <dbReference type="EMBL" id="SMC45421.1"/>
    </source>
</evidence>
<dbReference type="EMBL" id="FWXI01000003">
    <property type="protein sequence ID" value="SMC45421.1"/>
    <property type="molecule type" value="Genomic_DNA"/>
</dbReference>
<reference evidence="1 2" key="1">
    <citation type="submission" date="2017-04" db="EMBL/GenBank/DDBJ databases">
        <authorList>
            <person name="Afonso C.L."/>
            <person name="Miller P.J."/>
            <person name="Scott M.A."/>
            <person name="Spackman E."/>
            <person name="Goraichik I."/>
            <person name="Dimitrov K.M."/>
            <person name="Suarez D.L."/>
            <person name="Swayne D.E."/>
        </authorList>
    </citation>
    <scope>NUCLEOTIDE SEQUENCE [LARGE SCALE GENOMIC DNA]</scope>
    <source>
        <strain evidence="1 2">DSM 5090</strain>
    </source>
</reference>
<dbReference type="PIRSF" id="PIRSF037181">
    <property type="entry name" value="DGC"/>
    <property type="match status" value="1"/>
</dbReference>
<evidence type="ECO:0000313" key="2">
    <source>
        <dbReference type="Proteomes" id="UP000192738"/>
    </source>
</evidence>
<keyword evidence="2" id="KW-1185">Reference proteome</keyword>
<dbReference type="Pfam" id="PF08859">
    <property type="entry name" value="DGC"/>
    <property type="match status" value="1"/>
</dbReference>
<protein>
    <submittedName>
        <fullName evidence="1">Uncharacterized protein, contains metal-binding DGC domain</fullName>
    </submittedName>
</protein>
<gene>
    <name evidence="1" type="ORF">SAMN04488500_103138</name>
</gene>
<dbReference type="RefSeq" id="WP_084574487.1">
    <property type="nucleotide sequence ID" value="NZ_CP155572.1"/>
</dbReference>